<evidence type="ECO:0000313" key="4">
    <source>
        <dbReference type="Proteomes" id="UP000605846"/>
    </source>
</evidence>
<protein>
    <recommendedName>
        <fullName evidence="2">Cytosolic endo-beta-N-acetylglucosaminidase TIM barrel domain-containing protein</fullName>
    </recommendedName>
</protein>
<proteinExistence type="predicted"/>
<accession>A0A8H7BLM7</accession>
<dbReference type="Proteomes" id="UP000605846">
    <property type="component" value="Unassembled WGS sequence"/>
</dbReference>
<dbReference type="Pfam" id="PF03644">
    <property type="entry name" value="Glyco_hydro_85"/>
    <property type="match status" value="1"/>
</dbReference>
<feature type="region of interest" description="Disordered" evidence="1">
    <location>
        <begin position="325"/>
        <end position="371"/>
    </location>
</feature>
<reference evidence="3" key="1">
    <citation type="submission" date="2020-01" db="EMBL/GenBank/DDBJ databases">
        <title>Genome Sequencing of Three Apophysomyces-Like Fungal Strains Confirms a Novel Fungal Genus in the Mucoromycota with divergent Burkholderia-like Endosymbiotic Bacteria.</title>
        <authorList>
            <person name="Stajich J.E."/>
            <person name="Macias A.M."/>
            <person name="Carter-House D."/>
            <person name="Lovett B."/>
            <person name="Kasson L.R."/>
            <person name="Berry K."/>
            <person name="Grigoriev I."/>
            <person name="Chang Y."/>
            <person name="Spatafora J."/>
            <person name="Kasson M.T."/>
        </authorList>
    </citation>
    <scope>NUCLEOTIDE SEQUENCE</scope>
    <source>
        <strain evidence="3">NRRL A-21654</strain>
    </source>
</reference>
<dbReference type="PANTHER" id="PTHR13246:SF1">
    <property type="entry name" value="CYTOSOLIC ENDO-BETA-N-ACETYLGLUCOSAMINIDASE"/>
    <property type="match status" value="1"/>
</dbReference>
<keyword evidence="4" id="KW-1185">Reference proteome</keyword>
<dbReference type="EMBL" id="JABAYA010000097">
    <property type="protein sequence ID" value="KAF7725441.1"/>
    <property type="molecule type" value="Genomic_DNA"/>
</dbReference>
<dbReference type="InterPro" id="IPR032979">
    <property type="entry name" value="ENGase"/>
</dbReference>
<organism evidence="3 4">
    <name type="scientific">Apophysomyces ossiformis</name>
    <dbReference type="NCBI Taxonomy" id="679940"/>
    <lineage>
        <taxon>Eukaryota</taxon>
        <taxon>Fungi</taxon>
        <taxon>Fungi incertae sedis</taxon>
        <taxon>Mucoromycota</taxon>
        <taxon>Mucoromycotina</taxon>
        <taxon>Mucoromycetes</taxon>
        <taxon>Mucorales</taxon>
        <taxon>Mucorineae</taxon>
        <taxon>Mucoraceae</taxon>
        <taxon>Apophysomyces</taxon>
    </lineage>
</organism>
<dbReference type="OrthoDB" id="284473at2759"/>
<feature type="compositionally biased region" description="Basic residues" evidence="1">
    <location>
        <begin position="344"/>
        <end position="359"/>
    </location>
</feature>
<dbReference type="GO" id="GO:0033925">
    <property type="term" value="F:mannosyl-glycoprotein endo-beta-N-acetylglucosaminidase activity"/>
    <property type="evidence" value="ECO:0007669"/>
    <property type="project" value="UniProtKB-EC"/>
</dbReference>
<sequence>MTELNHWTPSGGNVFNIATVPRRTRPQHTTPNMMLCHDMAGGYVEDYAIQGNNYSTIYNVQYWQYVDTFIYFSHNRVTIPPVVWTNAMHRNGVSSLGTFLVEGESGTPDLDTFLMGPNDQSKNQTTVADKQKKNPKRIWSTYYPDKLVALAKYYGFDGWLINIESNFSRHDASPQFKGQQLAELMQYLTTKMHKEIPGSSIIWYDALTVNGEVDYQNELNKWNAPFFEATDGLFVNYWWEANYPEKAARLAKKEGRTPKDVYFGTDVWGRGTYGGGQYNTYKGVEASDKGGTSSVLFAMAWTYQHFNEKNFNFYDRLLWMGGPSSDYPPETNEEEKDDYGSATKRQKQKERQGVLRKRAAKDAVDDNSNEYDQEGWHKGIADFDKLRDVPVPWFATWFDRGYGSVFCFQGERLLHQAWSQLSHQGILPNLDYRKPVHAGHLVLQGLLSDRDPYMSGTSLILKATAGKETAGPAVAKVPLYRMKLDMRQGTSMRFIYKVNTRVSQVSIYCHLSLHPEVASVWKDKVSDLPLVTPAGSSNGTHGLYEVEVPLGSDFQQQAATGSNDWTIKDIQTNALPDSLLASGAMVEEIGWKIHVNPDEDKTVLANLGYLSVIPANSPPPAPSSNATALNLQWQTKEYHATHGSKDKLLWATLGWTSNAGPSNAEMWSETDYFIVSLVDAHQTNKLFLGTAFVDQYRISGLGPNQFSYVKVEAVDRLGHVKAEGTIALN</sequence>
<dbReference type="PANTHER" id="PTHR13246">
    <property type="entry name" value="ENDO BETA N-ACETYLGLUCOSAMINIDASE"/>
    <property type="match status" value="1"/>
</dbReference>
<dbReference type="CDD" id="cd06547">
    <property type="entry name" value="GH85_ENGase"/>
    <property type="match status" value="1"/>
</dbReference>
<evidence type="ECO:0000313" key="3">
    <source>
        <dbReference type="EMBL" id="KAF7725441.1"/>
    </source>
</evidence>
<comment type="caution">
    <text evidence="3">The sequence shown here is derived from an EMBL/GenBank/DDBJ whole genome shotgun (WGS) entry which is preliminary data.</text>
</comment>
<dbReference type="Gene3D" id="2.60.120.260">
    <property type="entry name" value="Galactose-binding domain-like"/>
    <property type="match status" value="1"/>
</dbReference>
<dbReference type="GO" id="GO:0005829">
    <property type="term" value="C:cytosol"/>
    <property type="evidence" value="ECO:0007669"/>
    <property type="project" value="UniProtKB-SubCell"/>
</dbReference>
<evidence type="ECO:0000256" key="1">
    <source>
        <dbReference type="SAM" id="MobiDB-lite"/>
    </source>
</evidence>
<name>A0A8H7BLM7_9FUNG</name>
<feature type="domain" description="Cytosolic endo-beta-N-acetylglucosaminidase TIM barrel" evidence="2">
    <location>
        <begin position="45"/>
        <end position="404"/>
    </location>
</feature>
<dbReference type="Gene3D" id="3.20.20.80">
    <property type="entry name" value="Glycosidases"/>
    <property type="match status" value="1"/>
</dbReference>
<dbReference type="InterPro" id="IPR005201">
    <property type="entry name" value="TIM_ENGase"/>
</dbReference>
<gene>
    <name evidence="3" type="ORF">EC973_009615</name>
</gene>
<dbReference type="AlphaFoldDB" id="A0A8H7BLM7"/>
<evidence type="ECO:0000259" key="2">
    <source>
        <dbReference type="Pfam" id="PF03644"/>
    </source>
</evidence>